<gene>
    <name evidence="1" type="ORF">ABIC98_000854</name>
</gene>
<evidence type="ECO:0000313" key="2">
    <source>
        <dbReference type="Proteomes" id="UP001549207"/>
    </source>
</evidence>
<name>A0ACC6TC24_9MICC</name>
<comment type="caution">
    <text evidence="1">The sequence shown here is derived from an EMBL/GenBank/DDBJ whole genome shotgun (WGS) entry which is preliminary data.</text>
</comment>
<sequence>MKRKLALIASLAVAAVIIPAAASSASGGDHHGWPYEEVAGGLVSPLHLAVGTGKSLYVTQDFAATLSRIGRDGDVEDIYAKGVEGWDVAGVETRGATTFFLESTGAGLGEPAKLEGYLKAIGPGGDVRTIADLAEYERKYNPDGNQKYGFAPGTGAACLAETTPPDGEGGPPPQYKGVVDSHPYATAVQGNTAYVADAGMNAILRVNIRTGEISTLAVLPPRPFTIPAEAAKELMAPSCAGFTYAFEFVPTDVEIGPDGWLYVTSLPGGPESEALGHRGAIFKVNPWTGATRLWVDYILSPTGLAVANTGDVYVASLFGNEILKFHAWKGHRTQFLKVNQPADVEIQGRKLYATIDALPGPPSGPGAAPPAGPPAGKVIKADIR</sequence>
<accession>A0ACC6TC24</accession>
<dbReference type="EMBL" id="JBEPNJ010000002">
    <property type="protein sequence ID" value="MET3771223.1"/>
    <property type="molecule type" value="Genomic_DNA"/>
</dbReference>
<keyword evidence="2" id="KW-1185">Reference proteome</keyword>
<reference evidence="1" key="1">
    <citation type="submission" date="2024-06" db="EMBL/GenBank/DDBJ databases">
        <title>Genomic Encyclopedia of Type Strains, Phase IV (KMG-IV): sequencing the most valuable type-strain genomes for metagenomic binning, comparative biology and taxonomic classification.</title>
        <authorList>
            <person name="Goeker M."/>
        </authorList>
    </citation>
    <scope>NUCLEOTIDE SEQUENCE</scope>
    <source>
        <strain evidence="1">SJCon</strain>
    </source>
</reference>
<proteinExistence type="predicted"/>
<dbReference type="Proteomes" id="UP001549207">
    <property type="component" value="Unassembled WGS sequence"/>
</dbReference>
<organism evidence="1 2">
    <name type="scientific">Arthrobacter nitrophenolicus</name>
    <dbReference type="NCBI Taxonomy" id="683150"/>
    <lineage>
        <taxon>Bacteria</taxon>
        <taxon>Bacillati</taxon>
        <taxon>Actinomycetota</taxon>
        <taxon>Actinomycetes</taxon>
        <taxon>Micrococcales</taxon>
        <taxon>Micrococcaceae</taxon>
        <taxon>Arthrobacter</taxon>
    </lineage>
</organism>
<protein>
    <submittedName>
        <fullName evidence="1">Uncharacterized protein</fullName>
    </submittedName>
</protein>
<evidence type="ECO:0000313" key="1">
    <source>
        <dbReference type="EMBL" id="MET3771223.1"/>
    </source>
</evidence>